<name>A0ABP0NV13_9DINO</name>
<comment type="caution">
    <text evidence="1">The sequence shown here is derived from an EMBL/GenBank/DDBJ whole genome shotgun (WGS) entry which is preliminary data.</text>
</comment>
<accession>A0ABP0NV13</accession>
<reference evidence="1 2" key="1">
    <citation type="submission" date="2024-02" db="EMBL/GenBank/DDBJ databases">
        <authorList>
            <person name="Chen Y."/>
            <person name="Shah S."/>
            <person name="Dougan E. K."/>
            <person name="Thang M."/>
            <person name="Chan C."/>
        </authorList>
    </citation>
    <scope>NUCLEOTIDE SEQUENCE [LARGE SCALE GENOMIC DNA]</scope>
</reference>
<keyword evidence="2" id="KW-1185">Reference proteome</keyword>
<protein>
    <submittedName>
        <fullName evidence="1">Uncharacterized protein</fullName>
    </submittedName>
</protein>
<proteinExistence type="predicted"/>
<evidence type="ECO:0000313" key="2">
    <source>
        <dbReference type="Proteomes" id="UP001642484"/>
    </source>
</evidence>
<evidence type="ECO:0000313" key="1">
    <source>
        <dbReference type="EMBL" id="CAK9067633.1"/>
    </source>
</evidence>
<dbReference type="Proteomes" id="UP001642484">
    <property type="component" value="Unassembled WGS sequence"/>
</dbReference>
<sequence length="525" mass="59628">MEQLLSKPNVVYTKADQCQYGLRGESGQPQRKRTGFATNSPEIAKALDALCPGDHQHEVIIGGTKSKKAQIYPEGLREAILAAYARSIGAEVYTITSEQMFLENDRLNSLLAVELMVTVTKENLNRKAMNEQMLHSLSNELSFNECVGVDVVFLPTLGNRGLLNGDDGHRHREDAPVPKIGDLSIERSMKLRKAAAQAFIEADADNALRRAISSGPRPILDYDIGEIVYFYRMGADKKLKFKPGDEEHQKAMDQIKAKYKLGKFQYGSGKFTGKMFVQQEDSSITVNQENYIQEKLFEINLEKQRKKKRYTFCDDKEITQLRHELEHGKINDTFLKLLNCSSQGGYVMIFYDKRMETEDRPHMVSVTSWKSTKLKRKTVNTLSAECQSLVHGIGHIHWHRYLLLELMGTTMESKDWERHLAAIPYVSVVDSRSLYDCINKLVCTYSQVEDKRTAIDIAILKDDLYRSGGSLRWVAGDNMIADPLTKKMNSDFLRCVCNTGYWSLSETGHRTQCTTHDVLLVSLGR</sequence>
<organism evidence="1 2">
    <name type="scientific">Durusdinium trenchii</name>
    <dbReference type="NCBI Taxonomy" id="1381693"/>
    <lineage>
        <taxon>Eukaryota</taxon>
        <taxon>Sar</taxon>
        <taxon>Alveolata</taxon>
        <taxon>Dinophyceae</taxon>
        <taxon>Suessiales</taxon>
        <taxon>Symbiodiniaceae</taxon>
        <taxon>Durusdinium</taxon>
    </lineage>
</organism>
<gene>
    <name evidence="1" type="ORF">CCMP2556_LOCUS33225</name>
</gene>
<dbReference type="EMBL" id="CAXAMN010022250">
    <property type="protein sequence ID" value="CAK9067633.1"/>
    <property type="molecule type" value="Genomic_DNA"/>
</dbReference>